<dbReference type="Pfam" id="PF06541">
    <property type="entry name" value="ABC_trans_CmpB"/>
    <property type="match status" value="1"/>
</dbReference>
<reference evidence="2 3" key="1">
    <citation type="submission" date="2018-08" db="EMBL/GenBank/DDBJ databases">
        <title>Genomic Encyclopedia of Archaeal and Bacterial Type Strains, Phase II (KMG-II): from individual species to whole genera.</title>
        <authorList>
            <person name="Goeker M."/>
        </authorList>
    </citation>
    <scope>NUCLEOTIDE SEQUENCE [LARGE SCALE GENOMIC DNA]</scope>
    <source>
        <strain evidence="2 3">ATCC 27112</strain>
    </source>
</reference>
<feature type="transmembrane region" description="Helical" evidence="1">
    <location>
        <begin position="7"/>
        <end position="28"/>
    </location>
</feature>
<dbReference type="InParanoid" id="A0A397RVW8"/>
<sequence>MYNICEYFLYFMIYAFFGYIAEVIYVAICTKKITNRGFLYGPFVPIYGFGAVGIITALSWAYRLDAWYSIFIVFILGFLLTSLLEYFVSWAMEMIFHMRWWDYSDKLLNINGRVCLRNSSMFAILVVLVLYVLHPYVIIPFVGLIASLGDLWFYIISGIIFSLIMTDTVFSTIKQVNISKIIKKLESMALELQRSVMDAKEEASKKMESLKDYLKSTRVVKSIKALERQYSSAKIKTRTNHLRLSLKDFMNKVKDKLSGEWFFWALLKKNWLYYQIPQALIRWGIKMEKLYMLVKLRT</sequence>
<dbReference type="InterPro" id="IPR010540">
    <property type="entry name" value="CmpB_TMEM229"/>
</dbReference>
<keyword evidence="1" id="KW-1133">Transmembrane helix</keyword>
<dbReference type="AlphaFoldDB" id="A0A397RVW8"/>
<keyword evidence="3" id="KW-1185">Reference proteome</keyword>
<evidence type="ECO:0000256" key="1">
    <source>
        <dbReference type="SAM" id="Phobius"/>
    </source>
</evidence>
<dbReference type="EMBL" id="QXEV01000002">
    <property type="protein sequence ID" value="RIA78333.1"/>
    <property type="molecule type" value="Genomic_DNA"/>
</dbReference>
<keyword evidence="1" id="KW-0812">Transmembrane</keyword>
<gene>
    <name evidence="2" type="ORF">EI71_00284</name>
</gene>
<organism evidence="2 3">
    <name type="scientific">Anaeroplasma bactoclasticum</name>
    <dbReference type="NCBI Taxonomy" id="2088"/>
    <lineage>
        <taxon>Bacteria</taxon>
        <taxon>Bacillati</taxon>
        <taxon>Mycoplasmatota</taxon>
        <taxon>Mollicutes</taxon>
        <taxon>Anaeroplasmatales</taxon>
        <taxon>Anaeroplasmataceae</taxon>
        <taxon>Anaeroplasma</taxon>
    </lineage>
</organism>
<feature type="transmembrane region" description="Helical" evidence="1">
    <location>
        <begin position="66"/>
        <end position="88"/>
    </location>
</feature>
<feature type="transmembrane region" description="Helical" evidence="1">
    <location>
        <begin position="122"/>
        <end position="145"/>
    </location>
</feature>
<feature type="transmembrane region" description="Helical" evidence="1">
    <location>
        <begin position="40"/>
        <end position="60"/>
    </location>
</feature>
<protein>
    <submittedName>
        <fullName evidence="2">Putative membrane protein</fullName>
    </submittedName>
</protein>
<comment type="caution">
    <text evidence="2">The sequence shown here is derived from an EMBL/GenBank/DDBJ whole genome shotgun (WGS) entry which is preliminary data.</text>
</comment>
<feature type="transmembrane region" description="Helical" evidence="1">
    <location>
        <begin position="151"/>
        <end position="173"/>
    </location>
</feature>
<dbReference type="Proteomes" id="UP000266506">
    <property type="component" value="Unassembled WGS sequence"/>
</dbReference>
<proteinExistence type="predicted"/>
<evidence type="ECO:0000313" key="2">
    <source>
        <dbReference type="EMBL" id="RIA78333.1"/>
    </source>
</evidence>
<keyword evidence="1" id="KW-0472">Membrane</keyword>
<name>A0A397RVW8_9MOLU</name>
<accession>A0A397RVW8</accession>
<evidence type="ECO:0000313" key="3">
    <source>
        <dbReference type="Proteomes" id="UP000266506"/>
    </source>
</evidence>